<organism evidence="1 2">
    <name type="scientific">Roseicella aerolata</name>
    <dbReference type="NCBI Taxonomy" id="2883479"/>
    <lineage>
        <taxon>Bacteria</taxon>
        <taxon>Pseudomonadati</taxon>
        <taxon>Pseudomonadota</taxon>
        <taxon>Alphaproteobacteria</taxon>
        <taxon>Acetobacterales</taxon>
        <taxon>Roseomonadaceae</taxon>
        <taxon>Roseicella</taxon>
    </lineage>
</organism>
<dbReference type="RefSeq" id="WP_226611812.1">
    <property type="nucleotide sequence ID" value="NZ_JAJAQI010000039.1"/>
</dbReference>
<gene>
    <name evidence="1" type="ORF">LHA35_21295</name>
</gene>
<sequence>MELADGSEALFGFAIEHGGTGGLSWVLSTSVVWLDAEAGRARTLSGRRYTLGRRVTAMELPTEEARIAFALLVTPHLDVHTATPPTTGDPATGAAWVAACKMSRHLNVAPPPLHDPAAVRDFLGSNMERYMLARAGRRPS</sequence>
<dbReference type="EMBL" id="JAJAQI010000039">
    <property type="protein sequence ID" value="MCB4824270.1"/>
    <property type="molecule type" value="Genomic_DNA"/>
</dbReference>
<protein>
    <submittedName>
        <fullName evidence="1">Uncharacterized protein</fullName>
    </submittedName>
</protein>
<name>A0A9X1IJM0_9PROT</name>
<comment type="caution">
    <text evidence="1">The sequence shown here is derived from an EMBL/GenBank/DDBJ whole genome shotgun (WGS) entry which is preliminary data.</text>
</comment>
<accession>A0A9X1IJM0</accession>
<reference evidence="1" key="1">
    <citation type="submission" date="2021-10" db="EMBL/GenBank/DDBJ databases">
        <title>Roseicella aerolatum sp. nov., isolated from aerosols of e-waste dismantling site.</title>
        <authorList>
            <person name="Qin T."/>
        </authorList>
    </citation>
    <scope>NUCLEOTIDE SEQUENCE</scope>
    <source>
        <strain evidence="1">GB24</strain>
    </source>
</reference>
<dbReference type="AlphaFoldDB" id="A0A9X1IJM0"/>
<evidence type="ECO:0000313" key="2">
    <source>
        <dbReference type="Proteomes" id="UP001139311"/>
    </source>
</evidence>
<dbReference type="Proteomes" id="UP001139311">
    <property type="component" value="Unassembled WGS sequence"/>
</dbReference>
<evidence type="ECO:0000313" key="1">
    <source>
        <dbReference type="EMBL" id="MCB4824270.1"/>
    </source>
</evidence>
<keyword evidence="2" id="KW-1185">Reference proteome</keyword>
<proteinExistence type="predicted"/>